<feature type="binding site" evidence="8">
    <location>
        <begin position="121"/>
        <end position="128"/>
    </location>
    <ligand>
        <name>ATP</name>
        <dbReference type="ChEBI" id="CHEBI:30616"/>
    </ligand>
</feature>
<dbReference type="InterPro" id="IPR027417">
    <property type="entry name" value="P-loop_NTPase"/>
</dbReference>
<keyword evidence="5 8" id="KW-0067">ATP-binding</keyword>
<organism evidence="10 11">
    <name type="scientific">Actinomadura luzonensis</name>
    <dbReference type="NCBI Taxonomy" id="2805427"/>
    <lineage>
        <taxon>Bacteria</taxon>
        <taxon>Bacillati</taxon>
        <taxon>Actinomycetota</taxon>
        <taxon>Actinomycetes</taxon>
        <taxon>Streptosporangiales</taxon>
        <taxon>Thermomonosporaceae</taxon>
        <taxon>Actinomadura</taxon>
    </lineage>
</organism>
<reference evidence="10 11" key="1">
    <citation type="submission" date="2022-04" db="EMBL/GenBank/DDBJ databases">
        <title>Genome draft of Actinomadura sp. ATCC 31491.</title>
        <authorList>
            <person name="Shi X."/>
            <person name="Du Y."/>
        </authorList>
    </citation>
    <scope>NUCLEOTIDE SEQUENCE [LARGE SCALE GENOMIC DNA]</scope>
    <source>
        <strain evidence="10 11">ATCC 31491</strain>
    </source>
</reference>
<dbReference type="EMBL" id="JAKRKC020000001">
    <property type="protein sequence ID" value="MCK2213032.1"/>
    <property type="molecule type" value="Genomic_DNA"/>
</dbReference>
<keyword evidence="11" id="KW-1185">Reference proteome</keyword>
<dbReference type="Pfam" id="PF01883">
    <property type="entry name" value="FeS_assembly_P"/>
    <property type="match status" value="1"/>
</dbReference>
<keyword evidence="6 8" id="KW-0408">Iron</keyword>
<evidence type="ECO:0000256" key="8">
    <source>
        <dbReference type="HAMAP-Rule" id="MF_02040"/>
    </source>
</evidence>
<dbReference type="Proteomes" id="UP001317259">
    <property type="component" value="Unassembled WGS sequence"/>
</dbReference>
<protein>
    <recommendedName>
        <fullName evidence="8">Iron-sulfur cluster carrier protein</fullName>
    </recommendedName>
</protein>
<name>A0ABT0FL32_9ACTN</name>
<evidence type="ECO:0000256" key="3">
    <source>
        <dbReference type="ARBA" id="ARBA00022723"/>
    </source>
</evidence>
<comment type="similarity">
    <text evidence="1">In the N-terminal section; belongs to the MIP18 family.</text>
</comment>
<comment type="subunit">
    <text evidence="8">Homodimer.</text>
</comment>
<dbReference type="InterPro" id="IPR002744">
    <property type="entry name" value="MIP18-like"/>
</dbReference>
<dbReference type="RefSeq" id="WP_242372647.1">
    <property type="nucleotide sequence ID" value="NZ_JAKRKC020000001.1"/>
</dbReference>
<evidence type="ECO:0000259" key="9">
    <source>
        <dbReference type="Pfam" id="PF01883"/>
    </source>
</evidence>
<evidence type="ECO:0000256" key="1">
    <source>
        <dbReference type="ARBA" id="ARBA00007352"/>
    </source>
</evidence>
<dbReference type="Pfam" id="PF10609">
    <property type="entry name" value="ParA"/>
    <property type="match status" value="1"/>
</dbReference>
<dbReference type="InterPro" id="IPR019591">
    <property type="entry name" value="Mrp/NBP35_ATP-bd"/>
</dbReference>
<evidence type="ECO:0000256" key="5">
    <source>
        <dbReference type="ARBA" id="ARBA00022840"/>
    </source>
</evidence>
<dbReference type="SUPFAM" id="SSF117916">
    <property type="entry name" value="Fe-S cluster assembly (FSCA) domain-like"/>
    <property type="match status" value="1"/>
</dbReference>
<comment type="similarity">
    <text evidence="8">Belongs to the Mrp/NBP35 ATP-binding proteins family.</text>
</comment>
<dbReference type="PANTHER" id="PTHR42961">
    <property type="entry name" value="IRON-SULFUR PROTEIN NUBPL"/>
    <property type="match status" value="1"/>
</dbReference>
<proteinExistence type="inferred from homology"/>
<evidence type="ECO:0000313" key="10">
    <source>
        <dbReference type="EMBL" id="MCK2213032.1"/>
    </source>
</evidence>
<keyword evidence="7 8" id="KW-0411">Iron-sulfur</keyword>
<dbReference type="InterPro" id="IPR034904">
    <property type="entry name" value="FSCA_dom_sf"/>
</dbReference>
<accession>A0ABT0FL32</accession>
<comment type="function">
    <text evidence="8">Binds and transfers iron-sulfur (Fe-S) clusters to target apoproteins. Can hydrolyze ATP.</text>
</comment>
<evidence type="ECO:0000256" key="2">
    <source>
        <dbReference type="ARBA" id="ARBA00008205"/>
    </source>
</evidence>
<dbReference type="SUPFAM" id="SSF52540">
    <property type="entry name" value="P-loop containing nucleoside triphosphate hydrolases"/>
    <property type="match status" value="1"/>
</dbReference>
<dbReference type="PROSITE" id="PS01215">
    <property type="entry name" value="MRP"/>
    <property type="match status" value="1"/>
</dbReference>
<dbReference type="Gene3D" id="3.30.300.130">
    <property type="entry name" value="Fe-S cluster assembly (FSCA)"/>
    <property type="match status" value="1"/>
</dbReference>
<dbReference type="InterPro" id="IPR000808">
    <property type="entry name" value="Mrp-like_CS"/>
</dbReference>
<evidence type="ECO:0000256" key="7">
    <source>
        <dbReference type="ARBA" id="ARBA00023014"/>
    </source>
</evidence>
<keyword evidence="8" id="KW-0378">Hydrolase</keyword>
<evidence type="ECO:0000256" key="4">
    <source>
        <dbReference type="ARBA" id="ARBA00022741"/>
    </source>
</evidence>
<dbReference type="InterPro" id="IPR033756">
    <property type="entry name" value="YlxH/NBP35"/>
</dbReference>
<keyword evidence="3 8" id="KW-0479">Metal-binding</keyword>
<evidence type="ECO:0000256" key="6">
    <source>
        <dbReference type="ARBA" id="ARBA00023004"/>
    </source>
</evidence>
<gene>
    <name evidence="10" type="ORF">MF672_004360</name>
</gene>
<keyword evidence="4 8" id="KW-0547">Nucleotide-binding</keyword>
<sequence>MAPTQELVTAALSTVIDPEIRRPITDLGMVKSIEIAPGGAVRVGVYLTVAGCPMRDTITRDVTTAVSKVEGVTGVQIELDVMSPEQRKTLQTKLRGDRGPEKEIPFNQPGSLTRVLAVASGKGGVGKSSVTVNLAAAMAASGLKVGIVDADIYGHSVPRMLGAAEKPTKVEDMIMPPVAHDIKVISVGMFKPEGNTPVVWRGPMLDRALHQFLADVYWGDLDVLLLDLPPGTGDIAISVAQRLPGAEILVVTTPQMAAAEVAERAGSIAAQTHQQIAGVIENMSWLPCPHCDERISVFGEGGGQTVADALTRILGARVPLLGQVPIDMRLREGGDEGKPLVLTDPDSPAAAELRKIATGLGKRSSSLKGLQLGLAPRR</sequence>
<dbReference type="InterPro" id="IPR044304">
    <property type="entry name" value="NUBPL-like"/>
</dbReference>
<dbReference type="GO" id="GO:0005524">
    <property type="term" value="F:ATP binding"/>
    <property type="evidence" value="ECO:0007669"/>
    <property type="project" value="UniProtKB-KW"/>
</dbReference>
<dbReference type="CDD" id="cd02037">
    <property type="entry name" value="Mrp_NBP35"/>
    <property type="match status" value="1"/>
</dbReference>
<dbReference type="PANTHER" id="PTHR42961:SF2">
    <property type="entry name" value="IRON-SULFUR PROTEIN NUBPL"/>
    <property type="match status" value="1"/>
</dbReference>
<evidence type="ECO:0000313" key="11">
    <source>
        <dbReference type="Proteomes" id="UP001317259"/>
    </source>
</evidence>
<feature type="domain" description="MIP18 family-like" evidence="9">
    <location>
        <begin position="8"/>
        <end position="76"/>
    </location>
</feature>
<dbReference type="HAMAP" id="MF_02040">
    <property type="entry name" value="Mrp_NBP35"/>
    <property type="match status" value="1"/>
</dbReference>
<dbReference type="Gene3D" id="3.40.50.300">
    <property type="entry name" value="P-loop containing nucleotide triphosphate hydrolases"/>
    <property type="match status" value="1"/>
</dbReference>
<comment type="caution">
    <text evidence="10">The sequence shown here is derived from an EMBL/GenBank/DDBJ whole genome shotgun (WGS) entry which is preliminary data.</text>
</comment>
<comment type="similarity">
    <text evidence="2">In the C-terminal section; belongs to the Mrp/NBP35 ATP-binding proteins family.</text>
</comment>